<dbReference type="Proteomes" id="UP000026960">
    <property type="component" value="Chromosome 4"/>
</dbReference>
<protein>
    <submittedName>
        <fullName evidence="1">Uncharacterized protein</fullName>
    </submittedName>
</protein>
<dbReference type="PaxDb" id="65489-OBART04G09050.1"/>
<dbReference type="AlphaFoldDB" id="A0A0D3FUP1"/>
<name>A0A0D3FUP1_9ORYZ</name>
<evidence type="ECO:0000313" key="1">
    <source>
        <dbReference type="EnsemblPlants" id="OBART04G09050.1"/>
    </source>
</evidence>
<dbReference type="EnsemblPlants" id="OBART04G09050.1">
    <property type="protein sequence ID" value="OBART04G09050.1"/>
    <property type="gene ID" value="OBART04G09050"/>
</dbReference>
<organism evidence="1">
    <name type="scientific">Oryza barthii</name>
    <dbReference type="NCBI Taxonomy" id="65489"/>
    <lineage>
        <taxon>Eukaryota</taxon>
        <taxon>Viridiplantae</taxon>
        <taxon>Streptophyta</taxon>
        <taxon>Embryophyta</taxon>
        <taxon>Tracheophyta</taxon>
        <taxon>Spermatophyta</taxon>
        <taxon>Magnoliopsida</taxon>
        <taxon>Liliopsida</taxon>
        <taxon>Poales</taxon>
        <taxon>Poaceae</taxon>
        <taxon>BOP clade</taxon>
        <taxon>Oryzoideae</taxon>
        <taxon>Oryzeae</taxon>
        <taxon>Oryzinae</taxon>
        <taxon>Oryza</taxon>
    </lineage>
</organism>
<reference evidence="1" key="1">
    <citation type="journal article" date="2009" name="Rice">
        <title>De Novo Next Generation Sequencing of Plant Genomes.</title>
        <authorList>
            <person name="Rounsley S."/>
            <person name="Marri P.R."/>
            <person name="Yu Y."/>
            <person name="He R."/>
            <person name="Sisneros N."/>
            <person name="Goicoechea J.L."/>
            <person name="Lee S.J."/>
            <person name="Angelova A."/>
            <person name="Kudrna D."/>
            <person name="Luo M."/>
            <person name="Affourtit J."/>
            <person name="Desany B."/>
            <person name="Knight J."/>
            <person name="Niazi F."/>
            <person name="Egholm M."/>
            <person name="Wing R.A."/>
        </authorList>
    </citation>
    <scope>NUCLEOTIDE SEQUENCE [LARGE SCALE GENOMIC DNA]</scope>
    <source>
        <strain evidence="1">cv. IRGC 105608</strain>
    </source>
</reference>
<reference evidence="1" key="2">
    <citation type="submission" date="2015-03" db="UniProtKB">
        <authorList>
            <consortium name="EnsemblPlants"/>
        </authorList>
    </citation>
    <scope>IDENTIFICATION</scope>
</reference>
<sequence>MASIGNDLKSKVIPVLSPRLMPAGYLPTSGACAVVLPGGDIVELASGGGARETARSDPSRSISDTFQLGSVEGDSKVKALLGLPMIATAMPSSAVHLLEDVGIGVPVELPIKGILQMKTLDLFGSGDVAILSAYLS</sequence>
<dbReference type="Gramene" id="OBART04G09050.1">
    <property type="protein sequence ID" value="OBART04G09050.1"/>
    <property type="gene ID" value="OBART04G09050"/>
</dbReference>
<keyword evidence="2" id="KW-1185">Reference proteome</keyword>
<proteinExistence type="predicted"/>
<evidence type="ECO:0000313" key="2">
    <source>
        <dbReference type="Proteomes" id="UP000026960"/>
    </source>
</evidence>
<dbReference type="HOGENOM" id="CLU_1878587_0_0_1"/>
<accession>A0A0D3FUP1</accession>